<comment type="caution">
    <text evidence="2">The sequence shown here is derived from an EMBL/GenBank/DDBJ whole genome shotgun (WGS) entry which is preliminary data.</text>
</comment>
<keyword evidence="3" id="KW-1185">Reference proteome</keyword>
<dbReference type="AlphaFoldDB" id="A0A9W7SKY3"/>
<reference evidence="2 3" key="2">
    <citation type="journal article" date="2021" name="Curr. Genet.">
        <title>Genetic response to nitrogen starvation in the aggressive Eucalyptus foliar pathogen Teratosphaeria destructans.</title>
        <authorList>
            <person name="Havenga M."/>
            <person name="Wingfield B.D."/>
            <person name="Wingfield M.J."/>
            <person name="Dreyer L.L."/>
            <person name="Roets F."/>
            <person name="Aylward J."/>
        </authorList>
    </citation>
    <scope>NUCLEOTIDE SEQUENCE [LARGE SCALE GENOMIC DNA]</scope>
    <source>
        <strain evidence="2">CMW44962</strain>
    </source>
</reference>
<dbReference type="Proteomes" id="UP001138500">
    <property type="component" value="Unassembled WGS sequence"/>
</dbReference>
<evidence type="ECO:0000256" key="1">
    <source>
        <dbReference type="SAM" id="MobiDB-lite"/>
    </source>
</evidence>
<feature type="region of interest" description="Disordered" evidence="1">
    <location>
        <begin position="370"/>
        <end position="463"/>
    </location>
</feature>
<name>A0A9W7SKY3_9PEZI</name>
<dbReference type="OrthoDB" id="3849578at2759"/>
<gene>
    <name evidence="2" type="ORF">Tdes44962_MAKER05085</name>
</gene>
<reference evidence="2 3" key="1">
    <citation type="journal article" date="2018" name="IMA Fungus">
        <title>IMA Genome-F 10: Nine draft genome sequences of Claviceps purpurea s.lat., including C. arundinis, C. humidiphila, and C. cf. spartinae, pseudomolecules for the pitch canker pathogen Fusarium circinatum, draft genome of Davidsoniella eucalypti, Grosmannia galeiformis, Quambalaria eucalypti, and Teratosphaeria destructans.</title>
        <authorList>
            <person name="Wingfield B.D."/>
            <person name="Liu M."/>
            <person name="Nguyen H.D."/>
            <person name="Lane F.A."/>
            <person name="Morgan S.W."/>
            <person name="De Vos L."/>
            <person name="Wilken P.M."/>
            <person name="Duong T.A."/>
            <person name="Aylward J."/>
            <person name="Coetzee M.P."/>
            <person name="Dadej K."/>
            <person name="De Beer Z.W."/>
            <person name="Findlay W."/>
            <person name="Havenga M."/>
            <person name="Kolarik M."/>
            <person name="Menzies J.G."/>
            <person name="Naidoo K."/>
            <person name="Pochopski O."/>
            <person name="Shoukouhi P."/>
            <person name="Santana Q.C."/>
            <person name="Seifert K.A."/>
            <person name="Soal N."/>
            <person name="Steenkamp E.T."/>
            <person name="Tatham C.T."/>
            <person name="van der Nest M.A."/>
            <person name="Wingfield M.J."/>
        </authorList>
    </citation>
    <scope>NUCLEOTIDE SEQUENCE [LARGE SCALE GENOMIC DNA]</scope>
    <source>
        <strain evidence="2">CMW44962</strain>
    </source>
</reference>
<organism evidence="2 3">
    <name type="scientific">Teratosphaeria destructans</name>
    <dbReference type="NCBI Taxonomy" id="418781"/>
    <lineage>
        <taxon>Eukaryota</taxon>
        <taxon>Fungi</taxon>
        <taxon>Dikarya</taxon>
        <taxon>Ascomycota</taxon>
        <taxon>Pezizomycotina</taxon>
        <taxon>Dothideomycetes</taxon>
        <taxon>Dothideomycetidae</taxon>
        <taxon>Mycosphaerellales</taxon>
        <taxon>Teratosphaeriaceae</taxon>
        <taxon>Teratosphaeria</taxon>
    </lineage>
</organism>
<sequence length="463" mass="51901">MASKKAVHFLTLPPELRLMVYDHIIDSKPLKFYVEIRGDDTAKRSLLQFDMPLITAVCHMLRDETLPIVYKNADLKIRFHLDEANFGFALRSLKQIFEQIKGASAHTKQASGMSFTTAFKSVVLHPLRPFTSWNDLHLWKPLISFIWKLDLAPEIRNRKMPRGIYRFELRLSGCGHRIEEATRDLLAIGLARDSEGQKLDEVTVLERFNAEVDRLKNHGEGRKAIMSRAARAKRIAKRRAEWLAAQEARAAEEAMAAALQQADRQARLQVELAALDAEFILQSPSDYGMVIEMADNTLVYLPHPFRLKAAALGHLFTYMTTLPVHNPIANSGAPHPLLIDLFNPSPTGDVTYPLAVPDPPTQPLTAIQLAAPPTVPPPADPFQEDDIRPSAPGGQDLDPDDMMGDDPVRFREATQQVPSDISALPVWDIEDDEDNHDGRDFDDFYGASGEAEYGPAPKRARHE</sequence>
<evidence type="ECO:0000313" key="3">
    <source>
        <dbReference type="Proteomes" id="UP001138500"/>
    </source>
</evidence>
<protein>
    <submittedName>
        <fullName evidence="2">Uncharacterized protein</fullName>
    </submittedName>
</protein>
<evidence type="ECO:0000313" key="2">
    <source>
        <dbReference type="EMBL" id="KAH9820894.1"/>
    </source>
</evidence>
<accession>A0A9W7SKY3</accession>
<proteinExistence type="predicted"/>
<dbReference type="EMBL" id="RIBY02002289">
    <property type="protein sequence ID" value="KAH9820894.1"/>
    <property type="molecule type" value="Genomic_DNA"/>
</dbReference>